<sequence>IALPRLNWVTYYVVAEWLAMLDKLRHQLKTLLSLCVVSSLATLLWWQVAYTRW</sequence>
<organism evidence="2 3">
    <name type="scientific">Periconia macrospinosa</name>
    <dbReference type="NCBI Taxonomy" id="97972"/>
    <lineage>
        <taxon>Eukaryota</taxon>
        <taxon>Fungi</taxon>
        <taxon>Dikarya</taxon>
        <taxon>Ascomycota</taxon>
        <taxon>Pezizomycotina</taxon>
        <taxon>Dothideomycetes</taxon>
        <taxon>Pleosporomycetidae</taxon>
        <taxon>Pleosporales</taxon>
        <taxon>Massarineae</taxon>
        <taxon>Periconiaceae</taxon>
        <taxon>Periconia</taxon>
    </lineage>
</organism>
<keyword evidence="1" id="KW-1133">Transmembrane helix</keyword>
<feature type="transmembrane region" description="Helical" evidence="1">
    <location>
        <begin position="30"/>
        <end position="48"/>
    </location>
</feature>
<feature type="non-terminal residue" evidence="2">
    <location>
        <position position="1"/>
    </location>
</feature>
<dbReference type="AlphaFoldDB" id="A0A2V1D2A1"/>
<evidence type="ECO:0000313" key="3">
    <source>
        <dbReference type="Proteomes" id="UP000244855"/>
    </source>
</evidence>
<accession>A0A2V1D2A1</accession>
<proteinExistence type="predicted"/>
<dbReference type="Proteomes" id="UP000244855">
    <property type="component" value="Unassembled WGS sequence"/>
</dbReference>
<gene>
    <name evidence="2" type="ORF">DM02DRAFT_620106</name>
</gene>
<keyword evidence="1" id="KW-0472">Membrane</keyword>
<keyword evidence="3" id="KW-1185">Reference proteome</keyword>
<evidence type="ECO:0000313" key="2">
    <source>
        <dbReference type="EMBL" id="PVH92167.1"/>
    </source>
</evidence>
<protein>
    <submittedName>
        <fullName evidence="2">Uncharacterized protein</fullName>
    </submittedName>
</protein>
<dbReference type="EMBL" id="KZ805712">
    <property type="protein sequence ID" value="PVH92167.1"/>
    <property type="molecule type" value="Genomic_DNA"/>
</dbReference>
<reference evidence="2 3" key="1">
    <citation type="journal article" date="2018" name="Sci. Rep.">
        <title>Comparative genomics provides insights into the lifestyle and reveals functional heterogeneity of dark septate endophytic fungi.</title>
        <authorList>
            <person name="Knapp D.G."/>
            <person name="Nemeth J.B."/>
            <person name="Barry K."/>
            <person name="Hainaut M."/>
            <person name="Henrissat B."/>
            <person name="Johnson J."/>
            <person name="Kuo A."/>
            <person name="Lim J.H.P."/>
            <person name="Lipzen A."/>
            <person name="Nolan M."/>
            <person name="Ohm R.A."/>
            <person name="Tamas L."/>
            <person name="Grigoriev I.V."/>
            <person name="Spatafora J.W."/>
            <person name="Nagy L.G."/>
            <person name="Kovacs G.M."/>
        </authorList>
    </citation>
    <scope>NUCLEOTIDE SEQUENCE [LARGE SCALE GENOMIC DNA]</scope>
    <source>
        <strain evidence="2 3">DSE2036</strain>
    </source>
</reference>
<name>A0A2V1D2A1_9PLEO</name>
<keyword evidence="1" id="KW-0812">Transmembrane</keyword>
<feature type="non-terminal residue" evidence="2">
    <location>
        <position position="53"/>
    </location>
</feature>
<evidence type="ECO:0000256" key="1">
    <source>
        <dbReference type="SAM" id="Phobius"/>
    </source>
</evidence>